<dbReference type="CDD" id="cd22532">
    <property type="entry name" value="KH-II_CPSF_arch_rpt1"/>
    <property type="match status" value="1"/>
</dbReference>
<keyword evidence="2" id="KW-0540">Nuclease</keyword>
<dbReference type="GO" id="GO:0004521">
    <property type="term" value="F:RNA endonuclease activity"/>
    <property type="evidence" value="ECO:0007669"/>
    <property type="project" value="TreeGrafter"/>
</dbReference>
<dbReference type="Pfam" id="PF07521">
    <property type="entry name" value="RMMBL"/>
    <property type="match status" value="1"/>
</dbReference>
<dbReference type="SMART" id="SM01027">
    <property type="entry name" value="Beta-Casp"/>
    <property type="match status" value="1"/>
</dbReference>
<evidence type="ECO:0000313" key="10">
    <source>
        <dbReference type="EMBL" id="VFJ15052.1"/>
    </source>
</evidence>
<dbReference type="Gene3D" id="3.30.300.230">
    <property type="match status" value="1"/>
</dbReference>
<dbReference type="Gene3D" id="3.60.15.10">
    <property type="entry name" value="Ribonuclease Z/Hydroxyacylglutathione hydrolase-like"/>
    <property type="match status" value="1"/>
</dbReference>
<dbReference type="OrthoDB" id="7155at2157"/>
<dbReference type="KEGG" id="nfn:NFRAN_2729"/>
<dbReference type="GO" id="GO:0004527">
    <property type="term" value="F:exonuclease activity"/>
    <property type="evidence" value="ECO:0007669"/>
    <property type="project" value="UniProtKB-KW"/>
</dbReference>
<evidence type="ECO:0000256" key="1">
    <source>
        <dbReference type="ARBA" id="ARBA00001947"/>
    </source>
</evidence>
<gene>
    <name evidence="10" type="ORF">NFRAN_2729</name>
</gene>
<evidence type="ECO:0000256" key="6">
    <source>
        <dbReference type="ARBA" id="ARBA00022839"/>
    </source>
</evidence>
<dbReference type="InterPro" id="IPR001279">
    <property type="entry name" value="Metallo-B-lactamas"/>
</dbReference>
<evidence type="ECO:0000256" key="2">
    <source>
        <dbReference type="ARBA" id="ARBA00022722"/>
    </source>
</evidence>
<dbReference type="Gene3D" id="3.40.50.10890">
    <property type="match status" value="1"/>
</dbReference>
<dbReference type="AlphaFoldDB" id="A0A484IGB9"/>
<comment type="cofactor">
    <cofactor evidence="1">
        <name>Zn(2+)</name>
        <dbReference type="ChEBI" id="CHEBI:29105"/>
    </cofactor>
</comment>
<keyword evidence="7" id="KW-0238">DNA-binding</keyword>
<sequence length="631" mass="72127">MYSRSSEQNPNISDAQSIMATILKNLPRECSLTKIEYEGPRIALHTNNPKFLLENNKILPNIVAQIKKRIVLRIDETLRVEEDKFKKIVEKSLAKKSNISDILFDPALGEAVIFLKKFTEITNIESISDQLTLDTGWKVTFKKAPKMISSIKAINKIAKDTADYRVQFFKKVGEKIFRERMNANYEASLISLGGFAEIGRSAMILSTNESNILIDCGLNNYTDDPLLKFPRFDSIGKKLSDIDAVLLSHAHFDHTGFLPTLFKYGYQGPVYCTEPTAYLMYILFREYVRNNGKFAIYNGIDYEKIFSHIIYLNYNIVTDLTPDIKVTSYNAGHILGSSSFHFHIGNGDHNFVYTGDIKFGKSSYLENAVWNFPRVETLLIECTNGGREDSFMTREEAESKLINEVNQVLKAKKIVLMPTQLIGTSQELLVTLDQFIRQKKIKKCKIYMDEILAEINSIHEFDSEFLNKDLHGNIISDEYNPFRSKSISLISDIEGQELKTGIVIYPSSTLNCHKTFEYLKKIATDPDNLIIFTSKPNETSLARQIIEGKKMLSMGREQIEVRCRIESIYSLNSHSDFNQLNAYISRLRSKLKKIIVNHGERSKVQNLSSYSSKVQNVPTQYMLNQEALKLL</sequence>
<evidence type="ECO:0000256" key="4">
    <source>
        <dbReference type="ARBA" id="ARBA00022801"/>
    </source>
</evidence>
<dbReference type="GeneID" id="39421873"/>
<dbReference type="RefSeq" id="WP_134485081.1">
    <property type="nucleotide sequence ID" value="NZ_LR216287.1"/>
</dbReference>
<evidence type="ECO:0000256" key="5">
    <source>
        <dbReference type="ARBA" id="ARBA00022833"/>
    </source>
</evidence>
<protein>
    <submittedName>
        <fullName evidence="10">Ribonuclease</fullName>
        <ecNumber evidence="10">3.1.-.-</ecNumber>
    </submittedName>
</protein>
<feature type="domain" description="Beta-Casp" evidence="9">
    <location>
        <begin position="425"/>
        <end position="545"/>
    </location>
</feature>
<dbReference type="Pfam" id="PF10996">
    <property type="entry name" value="Beta-Casp"/>
    <property type="match status" value="1"/>
</dbReference>
<name>A0A484IGB9_9ARCH</name>
<accession>A0A484IGB9</accession>
<dbReference type="PANTHER" id="PTHR11203">
    <property type="entry name" value="CLEAVAGE AND POLYADENYLATION SPECIFICITY FACTOR FAMILY MEMBER"/>
    <property type="match status" value="1"/>
</dbReference>
<dbReference type="Proteomes" id="UP000294299">
    <property type="component" value="Chromosome NFRAN"/>
</dbReference>
<dbReference type="InterPro" id="IPR015946">
    <property type="entry name" value="KH_dom-like_a/b"/>
</dbReference>
<evidence type="ECO:0000259" key="8">
    <source>
        <dbReference type="SMART" id="SM00849"/>
    </source>
</evidence>
<dbReference type="EMBL" id="LR216287">
    <property type="protein sequence ID" value="VFJ15052.1"/>
    <property type="molecule type" value="Genomic_DNA"/>
</dbReference>
<proteinExistence type="predicted"/>
<evidence type="ECO:0000256" key="7">
    <source>
        <dbReference type="ARBA" id="ARBA00023125"/>
    </source>
</evidence>
<dbReference type="SUPFAM" id="SSF56281">
    <property type="entry name" value="Metallo-hydrolase/oxidoreductase"/>
    <property type="match status" value="1"/>
</dbReference>
<dbReference type="Gene3D" id="3.30.300.20">
    <property type="match status" value="1"/>
</dbReference>
<dbReference type="SMART" id="SM00849">
    <property type="entry name" value="Lactamase_B"/>
    <property type="match status" value="1"/>
</dbReference>
<keyword evidence="5" id="KW-0862">Zinc</keyword>
<reference evidence="10 11" key="1">
    <citation type="submission" date="2019-02" db="EMBL/GenBank/DDBJ databases">
        <authorList>
            <person name="Lehtovirta-Morley E L."/>
        </authorList>
    </citation>
    <scope>NUCLEOTIDE SEQUENCE [LARGE SCALE GENOMIC DNA]</scope>
    <source>
        <strain evidence="10">NFRAN1</strain>
    </source>
</reference>
<keyword evidence="3" id="KW-0479">Metal-binding</keyword>
<dbReference type="EC" id="3.1.-.-" evidence="10"/>
<dbReference type="Pfam" id="PF17214">
    <property type="entry name" value="KH_TffA"/>
    <property type="match status" value="1"/>
</dbReference>
<dbReference type="GO" id="GO:0046872">
    <property type="term" value="F:metal ion binding"/>
    <property type="evidence" value="ECO:0007669"/>
    <property type="project" value="UniProtKB-KW"/>
</dbReference>
<feature type="domain" description="Metallo-beta-lactamase" evidence="8">
    <location>
        <begin position="199"/>
        <end position="412"/>
    </location>
</feature>
<dbReference type="CDD" id="cd16295">
    <property type="entry name" value="TTHA0252-CPSF-like_MBL-fold"/>
    <property type="match status" value="1"/>
</dbReference>
<evidence type="ECO:0000256" key="3">
    <source>
        <dbReference type="ARBA" id="ARBA00022723"/>
    </source>
</evidence>
<dbReference type="InterPro" id="IPR050698">
    <property type="entry name" value="MBL"/>
</dbReference>
<dbReference type="InterPro" id="IPR036866">
    <property type="entry name" value="RibonucZ/Hydroxyglut_hydro"/>
</dbReference>
<keyword evidence="6" id="KW-0269">Exonuclease</keyword>
<dbReference type="InterPro" id="IPR022712">
    <property type="entry name" value="Beta_Casp"/>
</dbReference>
<keyword evidence="11" id="KW-1185">Reference proteome</keyword>
<evidence type="ECO:0000259" key="9">
    <source>
        <dbReference type="SMART" id="SM01027"/>
    </source>
</evidence>
<keyword evidence="4 10" id="KW-0378">Hydrolase</keyword>
<dbReference type="GO" id="GO:0003677">
    <property type="term" value="F:DNA binding"/>
    <property type="evidence" value="ECO:0007669"/>
    <property type="project" value="UniProtKB-KW"/>
</dbReference>
<dbReference type="InterPro" id="IPR033769">
    <property type="entry name" value="TffA_KH"/>
</dbReference>
<organism evidence="10 11">
    <name type="scientific">Candidatus Nitrosocosmicus franklandianus</name>
    <dbReference type="NCBI Taxonomy" id="1798806"/>
    <lineage>
        <taxon>Archaea</taxon>
        <taxon>Nitrososphaerota</taxon>
        <taxon>Nitrososphaeria</taxon>
        <taxon>Nitrososphaerales</taxon>
        <taxon>Nitrososphaeraceae</taxon>
        <taxon>Candidatus Nitrosocosmicus</taxon>
    </lineage>
</organism>
<dbReference type="PANTHER" id="PTHR11203:SF51">
    <property type="entry name" value="CLEAVAGE AND POLYADENYLATION SPECIFICITY FACTOR"/>
    <property type="match status" value="1"/>
</dbReference>
<dbReference type="InterPro" id="IPR011108">
    <property type="entry name" value="RMMBL"/>
</dbReference>
<dbReference type="Pfam" id="PF16661">
    <property type="entry name" value="Lactamase_B_6"/>
    <property type="match status" value="1"/>
</dbReference>
<evidence type="ECO:0000313" key="11">
    <source>
        <dbReference type="Proteomes" id="UP000294299"/>
    </source>
</evidence>